<dbReference type="EMBL" id="AGNL01032946">
    <property type="protein sequence ID" value="EJK55906.1"/>
    <property type="molecule type" value="Genomic_DNA"/>
</dbReference>
<dbReference type="PANTHER" id="PTHR13568">
    <property type="entry name" value="FAM11A, B PROTEIN"/>
    <property type="match status" value="1"/>
</dbReference>
<feature type="transmembrane region" description="Helical" evidence="2">
    <location>
        <begin position="235"/>
        <end position="252"/>
    </location>
</feature>
<dbReference type="InterPro" id="IPR036869">
    <property type="entry name" value="J_dom_sf"/>
</dbReference>
<dbReference type="OMA" id="TIFCISE"/>
<feature type="region of interest" description="Disordered" evidence="1">
    <location>
        <begin position="492"/>
        <end position="597"/>
    </location>
</feature>
<evidence type="ECO:0000256" key="1">
    <source>
        <dbReference type="SAM" id="MobiDB-lite"/>
    </source>
</evidence>
<evidence type="ECO:0000313" key="5">
    <source>
        <dbReference type="Proteomes" id="UP000266841"/>
    </source>
</evidence>
<dbReference type="CDD" id="cd06257">
    <property type="entry name" value="DnaJ"/>
    <property type="match status" value="1"/>
</dbReference>
<dbReference type="InterPro" id="IPR019396">
    <property type="entry name" value="TM_Fragile-X-F-assoc"/>
</dbReference>
<name>K0S4Q3_THAOC</name>
<dbReference type="PROSITE" id="PS50076">
    <property type="entry name" value="DNAJ_2"/>
    <property type="match status" value="1"/>
</dbReference>
<feature type="transmembrane region" description="Helical" evidence="2">
    <location>
        <begin position="211"/>
        <end position="229"/>
    </location>
</feature>
<protein>
    <recommendedName>
        <fullName evidence="3">J domain-containing protein</fullName>
    </recommendedName>
</protein>
<comment type="caution">
    <text evidence="4">The sequence shown here is derived from an EMBL/GenBank/DDBJ whole genome shotgun (WGS) entry which is preliminary data.</text>
</comment>
<dbReference type="Pfam" id="PF00226">
    <property type="entry name" value="DnaJ"/>
    <property type="match status" value="1"/>
</dbReference>
<dbReference type="PANTHER" id="PTHR13568:SF9">
    <property type="entry name" value="TRANSMEMBRANE PROTEIN 203"/>
    <property type="match status" value="1"/>
</dbReference>
<dbReference type="AlphaFoldDB" id="K0S4Q3"/>
<keyword evidence="2" id="KW-1133">Transmembrane helix</keyword>
<dbReference type="InterPro" id="IPR018253">
    <property type="entry name" value="DnaJ_domain_CS"/>
</dbReference>
<feature type="transmembrane region" description="Helical" evidence="2">
    <location>
        <begin position="418"/>
        <end position="437"/>
    </location>
</feature>
<proteinExistence type="predicted"/>
<accession>K0S4Q3</accession>
<feature type="transmembrane region" description="Helical" evidence="2">
    <location>
        <begin position="340"/>
        <end position="364"/>
    </location>
</feature>
<feature type="transmembrane region" description="Helical" evidence="2">
    <location>
        <begin position="317"/>
        <end position="334"/>
    </location>
</feature>
<dbReference type="eggNOG" id="KOG0713">
    <property type="taxonomic scope" value="Eukaryota"/>
</dbReference>
<dbReference type="Pfam" id="PF10269">
    <property type="entry name" value="Tmemb_185A"/>
    <property type="match status" value="1"/>
</dbReference>
<feature type="domain" description="J" evidence="3">
    <location>
        <begin position="26"/>
        <end position="96"/>
    </location>
</feature>
<evidence type="ECO:0000256" key="2">
    <source>
        <dbReference type="SAM" id="Phobius"/>
    </source>
</evidence>
<evidence type="ECO:0000259" key="3">
    <source>
        <dbReference type="PROSITE" id="PS50076"/>
    </source>
</evidence>
<dbReference type="SUPFAM" id="SSF46565">
    <property type="entry name" value="Chaperone J-domain"/>
    <property type="match status" value="1"/>
</dbReference>
<keyword evidence="2" id="KW-0472">Membrane</keyword>
<feature type="transmembrane region" description="Helical" evidence="2">
    <location>
        <begin position="159"/>
        <end position="180"/>
    </location>
</feature>
<dbReference type="InterPro" id="IPR001623">
    <property type="entry name" value="DnaJ_domain"/>
</dbReference>
<dbReference type="SMART" id="SM00271">
    <property type="entry name" value="DnaJ"/>
    <property type="match status" value="1"/>
</dbReference>
<dbReference type="Proteomes" id="UP000266841">
    <property type="component" value="Unassembled WGS sequence"/>
</dbReference>
<evidence type="ECO:0000313" key="4">
    <source>
        <dbReference type="EMBL" id="EJK55906.1"/>
    </source>
</evidence>
<sequence>MRYDIAFFLCCCRSFLSSKNGDSDESYYDLLAVSRDASPEELRRAYKKASLQMHPDKLTQQGRTVTAEDRDRFTRMRSAYEVLADPRRRETYDAIGERGMKMVEEPLSVDPQELAHNFATSSILDRSKIFAIFLSIYIAVFLLPVMVCLMADNTFGPDAKWAAVLTPLWIWDVFIMFYHIRVLMMGPIKRPDHIPEEEWIDPLPMRRRVTALVRFSFLVLFQVLLTLQLDGVISIMWSVLFIPMYIWDLIALRRKVMLANMSIVTAAELELAIGKKMADCTPEEKEDIHRRFIVVPAKSGHIYDSAQRLKDDASMDIIRILARIIFSVLLVVNLDLGNDWSYWLIFIPIFTMSLCICGSAFNSLSRVQAEVVKKDPTLFGLDPNYAKMEDEEKGVPSPLTDEEKEELKAKVAHSAYRAFGTFFSQCFFAVLVCFVIGKIEGAGYPTLVIISPFLVAGGVILCCLGCTIFCLSEVDENAGMAQFETSVAAAGSGYTPPRQKEQVNAQPQQTATEVDKNATEDEENEPSKPPSSTWDPEKGEIWANTAMEDEECSDKAKEQEMIDLTSAPENTAPQQETAESKDPQSQISQVSPSYDLD</sequence>
<dbReference type="Gene3D" id="1.10.287.110">
    <property type="entry name" value="DnaJ domain"/>
    <property type="match status" value="1"/>
</dbReference>
<feature type="compositionally biased region" description="Polar residues" evidence="1">
    <location>
        <begin position="567"/>
        <end position="597"/>
    </location>
</feature>
<keyword evidence="2" id="KW-0812">Transmembrane</keyword>
<feature type="transmembrane region" description="Helical" evidence="2">
    <location>
        <begin position="129"/>
        <end position="147"/>
    </location>
</feature>
<dbReference type="PRINTS" id="PR00625">
    <property type="entry name" value="JDOMAIN"/>
</dbReference>
<dbReference type="PROSITE" id="PS00636">
    <property type="entry name" value="DNAJ_1"/>
    <property type="match status" value="1"/>
</dbReference>
<reference evidence="4 5" key="1">
    <citation type="journal article" date="2012" name="Genome Biol.">
        <title>Genome and low-iron response of an oceanic diatom adapted to chronic iron limitation.</title>
        <authorList>
            <person name="Lommer M."/>
            <person name="Specht M."/>
            <person name="Roy A.S."/>
            <person name="Kraemer L."/>
            <person name="Andreson R."/>
            <person name="Gutowska M.A."/>
            <person name="Wolf J."/>
            <person name="Bergner S.V."/>
            <person name="Schilhabel M.B."/>
            <person name="Klostermeier U.C."/>
            <person name="Beiko R.G."/>
            <person name="Rosenstiel P."/>
            <person name="Hippler M."/>
            <person name="Laroche J."/>
        </authorList>
    </citation>
    <scope>NUCLEOTIDE SEQUENCE [LARGE SCALE GENOMIC DNA]</scope>
    <source>
        <strain evidence="4 5">CCMP1005</strain>
    </source>
</reference>
<keyword evidence="5" id="KW-1185">Reference proteome</keyword>
<organism evidence="4 5">
    <name type="scientific">Thalassiosira oceanica</name>
    <name type="common">Marine diatom</name>
    <dbReference type="NCBI Taxonomy" id="159749"/>
    <lineage>
        <taxon>Eukaryota</taxon>
        <taxon>Sar</taxon>
        <taxon>Stramenopiles</taxon>
        <taxon>Ochrophyta</taxon>
        <taxon>Bacillariophyta</taxon>
        <taxon>Coscinodiscophyceae</taxon>
        <taxon>Thalassiosirophycidae</taxon>
        <taxon>Thalassiosirales</taxon>
        <taxon>Thalassiosiraceae</taxon>
        <taxon>Thalassiosira</taxon>
    </lineage>
</organism>
<feature type="transmembrane region" description="Helical" evidence="2">
    <location>
        <begin position="449"/>
        <end position="471"/>
    </location>
</feature>
<gene>
    <name evidence="4" type="ORF">THAOC_24302</name>
</gene>
<dbReference type="OrthoDB" id="10250354at2759"/>
<feature type="compositionally biased region" description="Polar residues" evidence="1">
    <location>
        <begin position="502"/>
        <end position="512"/>
    </location>
</feature>